<dbReference type="GO" id="GO:0003677">
    <property type="term" value="F:DNA binding"/>
    <property type="evidence" value="ECO:0007669"/>
    <property type="project" value="UniProtKB-KW"/>
</dbReference>
<organism evidence="1 2">
    <name type="scientific">Paenibacillus melissococcoides</name>
    <dbReference type="NCBI Taxonomy" id="2912268"/>
    <lineage>
        <taxon>Bacteria</taxon>
        <taxon>Bacillati</taxon>
        <taxon>Bacillota</taxon>
        <taxon>Bacilli</taxon>
        <taxon>Bacillales</taxon>
        <taxon>Paenibacillaceae</taxon>
        <taxon>Paenibacillus</taxon>
    </lineage>
</organism>
<comment type="caution">
    <text evidence="1">The sequence shown here is derived from an EMBL/GenBank/DDBJ whole genome shotgun (WGS) entry which is preliminary data.</text>
</comment>
<keyword evidence="1" id="KW-0238">DNA-binding</keyword>
<dbReference type="Proteomes" id="UP001154322">
    <property type="component" value="Unassembled WGS sequence"/>
</dbReference>
<reference evidence="1" key="1">
    <citation type="submission" date="2022-06" db="EMBL/GenBank/DDBJ databases">
        <authorList>
            <person name="Dietemann V."/>
            <person name="Ory F."/>
            <person name="Dainat B."/>
            <person name="Oberhansli S."/>
        </authorList>
    </citation>
    <scope>NUCLEOTIDE SEQUENCE</scope>
    <source>
        <strain evidence="1">Ena-SAMPLE-TAB-26-04-2022-14:26:32:270-5432</strain>
    </source>
</reference>
<accession>A0ABN8UDQ6</accession>
<dbReference type="SUPFAM" id="SSF81901">
    <property type="entry name" value="HCP-like"/>
    <property type="match status" value="1"/>
</dbReference>
<proteinExistence type="predicted"/>
<dbReference type="InterPro" id="IPR011990">
    <property type="entry name" value="TPR-like_helical_dom_sf"/>
</dbReference>
<name>A0ABN8UDQ6_9BACL</name>
<evidence type="ECO:0000313" key="2">
    <source>
        <dbReference type="Proteomes" id="UP001154322"/>
    </source>
</evidence>
<dbReference type="EMBL" id="CALYLO010000009">
    <property type="protein sequence ID" value="CAH8248242.1"/>
    <property type="molecule type" value="Genomic_DNA"/>
</dbReference>
<protein>
    <submittedName>
        <fullName evidence="1">DNA-binding protein</fullName>
    </submittedName>
</protein>
<sequence>MSSYRLFKMLRLTDARKNLRAAIQFEPVIKKLPAHDQLDALLKTLQIYFTLRMWDEVERFSDQLHAAAGAIYDEQQQRRARKLEVIFDAELPLVYYYGFSYLAKSTALQKQGNYAAAKEYVAKYAELGWFNDLDEAGLEEVERFRLFAKANSYTLDLLSGAFGVLPEYVKFLEDNPEEILPGMVTIMESANLHHWDVDDILMTFTKQIDEFNEYEDHINRTHNFTFMYQLALYYVKKADYQKALDYTVQALELSHALNNDRDFKMCTALFETFRDLATREQQEKYGKIMIGVIKNEKSLNLVDLSVRTA</sequence>
<gene>
    <name evidence="1" type="ORF">WJ0W_005499</name>
</gene>
<keyword evidence="2" id="KW-1185">Reference proteome</keyword>
<dbReference type="Gene3D" id="1.25.40.10">
    <property type="entry name" value="Tetratricopeptide repeat domain"/>
    <property type="match status" value="1"/>
</dbReference>
<evidence type="ECO:0000313" key="1">
    <source>
        <dbReference type="EMBL" id="CAH8248242.1"/>
    </source>
</evidence>